<dbReference type="SUPFAM" id="SSF55781">
    <property type="entry name" value="GAF domain-like"/>
    <property type="match status" value="1"/>
</dbReference>
<gene>
    <name evidence="6" type="ORF">J0695_06750</name>
</gene>
<dbReference type="PROSITE" id="PS50921">
    <property type="entry name" value="ANTAR"/>
    <property type="match status" value="1"/>
</dbReference>
<dbReference type="Proteomes" id="UP000664167">
    <property type="component" value="Unassembled WGS sequence"/>
</dbReference>
<evidence type="ECO:0000256" key="4">
    <source>
        <dbReference type="ARBA" id="ARBA00023163"/>
    </source>
</evidence>
<dbReference type="EMBL" id="JAFLRJ010000058">
    <property type="protein sequence ID" value="MBO0511508.1"/>
    <property type="molecule type" value="Genomic_DNA"/>
</dbReference>
<evidence type="ECO:0000313" key="6">
    <source>
        <dbReference type="EMBL" id="MBO0511508.1"/>
    </source>
</evidence>
<dbReference type="Pfam" id="PF03861">
    <property type="entry name" value="ANTAR"/>
    <property type="match status" value="1"/>
</dbReference>
<dbReference type="GO" id="GO:0016301">
    <property type="term" value="F:kinase activity"/>
    <property type="evidence" value="ECO:0007669"/>
    <property type="project" value="UniProtKB-KW"/>
</dbReference>
<dbReference type="InterPro" id="IPR029016">
    <property type="entry name" value="GAF-like_dom_sf"/>
</dbReference>
<comment type="caution">
    <text evidence="6">The sequence shown here is derived from an EMBL/GenBank/DDBJ whole genome shotgun (WGS) entry which is preliminary data.</text>
</comment>
<evidence type="ECO:0000256" key="1">
    <source>
        <dbReference type="ARBA" id="ARBA00022679"/>
    </source>
</evidence>
<dbReference type="InterPro" id="IPR012074">
    <property type="entry name" value="GAF_ANTAR"/>
</dbReference>
<dbReference type="AlphaFoldDB" id="A0A939F4G1"/>
<dbReference type="Gene3D" id="1.10.10.10">
    <property type="entry name" value="Winged helix-like DNA-binding domain superfamily/Winged helix DNA-binding domain"/>
    <property type="match status" value="1"/>
</dbReference>
<keyword evidence="7" id="KW-1185">Reference proteome</keyword>
<evidence type="ECO:0000256" key="3">
    <source>
        <dbReference type="ARBA" id="ARBA00023015"/>
    </source>
</evidence>
<dbReference type="Pfam" id="PF13185">
    <property type="entry name" value="GAF_2"/>
    <property type="match status" value="1"/>
</dbReference>
<reference evidence="6" key="1">
    <citation type="submission" date="2021-03" db="EMBL/GenBank/DDBJ databases">
        <title>Streptomyces poriferae sp. nov., a novel marine sponge-derived Actinobacteria species with anti-MRSA activity.</title>
        <authorList>
            <person name="Sandoval-Powers M."/>
            <person name="Kralova S."/>
            <person name="Nguyen G.-S."/>
            <person name="Fawwal D."/>
            <person name="Degnes K."/>
            <person name="Klinkenberg G."/>
            <person name="Sletta H."/>
            <person name="Wentzel A."/>
            <person name="Liles M.R."/>
        </authorList>
    </citation>
    <scope>NUCLEOTIDE SEQUENCE</scope>
    <source>
        <strain evidence="6">DSM 41794</strain>
    </source>
</reference>
<organism evidence="6 7">
    <name type="scientific">Streptomyces beijiangensis</name>
    <dbReference type="NCBI Taxonomy" id="163361"/>
    <lineage>
        <taxon>Bacteria</taxon>
        <taxon>Bacillati</taxon>
        <taxon>Actinomycetota</taxon>
        <taxon>Actinomycetes</taxon>
        <taxon>Kitasatosporales</taxon>
        <taxon>Streptomycetaceae</taxon>
        <taxon>Streptomyces</taxon>
    </lineage>
</organism>
<dbReference type="RefSeq" id="WP_206960919.1">
    <property type="nucleotide sequence ID" value="NZ_BAAAJJ010000007.1"/>
</dbReference>
<keyword evidence="1" id="KW-0808">Transferase</keyword>
<accession>A0A939F4G1</accession>
<dbReference type="GO" id="GO:0003723">
    <property type="term" value="F:RNA binding"/>
    <property type="evidence" value="ECO:0007669"/>
    <property type="project" value="InterPro"/>
</dbReference>
<dbReference type="PIRSF" id="PIRSF036625">
    <property type="entry name" value="GAF_ANTAR"/>
    <property type="match status" value="1"/>
</dbReference>
<evidence type="ECO:0000259" key="5">
    <source>
        <dbReference type="PROSITE" id="PS50921"/>
    </source>
</evidence>
<protein>
    <submittedName>
        <fullName evidence="6">GAF and ANTAR domain-containing protein</fullName>
    </submittedName>
</protein>
<dbReference type="InterPro" id="IPR003018">
    <property type="entry name" value="GAF"/>
</dbReference>
<evidence type="ECO:0000313" key="7">
    <source>
        <dbReference type="Proteomes" id="UP000664167"/>
    </source>
</evidence>
<dbReference type="InterPro" id="IPR011006">
    <property type="entry name" value="CheY-like_superfamily"/>
</dbReference>
<feature type="domain" description="ANTAR" evidence="5">
    <location>
        <begin position="169"/>
        <end position="230"/>
    </location>
</feature>
<evidence type="ECO:0000256" key="2">
    <source>
        <dbReference type="ARBA" id="ARBA00022777"/>
    </source>
</evidence>
<dbReference type="InterPro" id="IPR036388">
    <property type="entry name" value="WH-like_DNA-bd_sf"/>
</dbReference>
<proteinExistence type="predicted"/>
<dbReference type="Gene3D" id="3.30.450.40">
    <property type="match status" value="1"/>
</dbReference>
<dbReference type="InterPro" id="IPR005561">
    <property type="entry name" value="ANTAR"/>
</dbReference>
<name>A0A939F4G1_9ACTN</name>
<sequence length="242" mass="25665">MSTPDMRLADAFVALAGTPDDSYDVARHLSVLTGHSVALLGVGAVGAVLRAGDQGAVRVSASDPRVTQLETGAVDRCEGPGHDCCRTGALPETVLDTAPAHQRWPHYTPRALALGYTRVAALPLTVREETVGALVLLHSRSTPLTPVELALGRSLATAAATALVRERELTRSRVLTSQLELALTSRIVIEQAKGVLANRMTLSMDQAFDVLRSHARSHRVKLADVALDVVEGRLNIADPHAA</sequence>
<keyword evidence="3" id="KW-0805">Transcription regulation</keyword>
<dbReference type="SMART" id="SM01012">
    <property type="entry name" value="ANTAR"/>
    <property type="match status" value="1"/>
</dbReference>
<dbReference type="SUPFAM" id="SSF52172">
    <property type="entry name" value="CheY-like"/>
    <property type="match status" value="1"/>
</dbReference>
<keyword evidence="4" id="KW-0804">Transcription</keyword>
<keyword evidence="2" id="KW-0418">Kinase</keyword>